<dbReference type="EMBL" id="CP155447">
    <property type="protein sequence ID" value="XBH08156.1"/>
    <property type="molecule type" value="Genomic_DNA"/>
</dbReference>
<feature type="compositionally biased region" description="Polar residues" evidence="1">
    <location>
        <begin position="150"/>
        <end position="161"/>
    </location>
</feature>
<evidence type="ECO:0000313" key="3">
    <source>
        <dbReference type="EMBL" id="XBH08156.1"/>
    </source>
</evidence>
<dbReference type="AlphaFoldDB" id="A0AAU7CSN9"/>
<organism evidence="3">
    <name type="scientific">Singulisphaera sp. Ch08</name>
    <dbReference type="NCBI Taxonomy" id="3120278"/>
    <lineage>
        <taxon>Bacteria</taxon>
        <taxon>Pseudomonadati</taxon>
        <taxon>Planctomycetota</taxon>
        <taxon>Planctomycetia</taxon>
        <taxon>Isosphaerales</taxon>
        <taxon>Isosphaeraceae</taxon>
        <taxon>Singulisphaera</taxon>
    </lineage>
</organism>
<feature type="transmembrane region" description="Helical" evidence="2">
    <location>
        <begin position="12"/>
        <end position="31"/>
    </location>
</feature>
<name>A0AAU7CSN9_9BACT</name>
<accession>A0AAU7CSN9</accession>
<sequence length="161" mass="17967">MMETVAARWKIVVFGMVIAIAVGGVVALMAIQTRPVREAVATYTALFTAANRQDVEGARRLCSKRYLRTHLMRPADEGGIVGLPRNIHKNFQAWRQGANIWVCPTNRVGPVYQFVHEQGAWRFDGPVGLLRGRREFIPLPDLTDEDASTTDDFPTSMAQPD</sequence>
<keyword evidence="2" id="KW-1133">Transmembrane helix</keyword>
<keyword evidence="2" id="KW-0812">Transmembrane</keyword>
<gene>
    <name evidence="3" type="ORF">V5E97_19590</name>
</gene>
<proteinExistence type="predicted"/>
<dbReference type="RefSeq" id="WP_406700992.1">
    <property type="nucleotide sequence ID" value="NZ_CP155447.1"/>
</dbReference>
<evidence type="ECO:0000256" key="2">
    <source>
        <dbReference type="SAM" id="Phobius"/>
    </source>
</evidence>
<evidence type="ECO:0000256" key="1">
    <source>
        <dbReference type="SAM" id="MobiDB-lite"/>
    </source>
</evidence>
<protein>
    <submittedName>
        <fullName evidence="3">Uncharacterized protein</fullName>
    </submittedName>
</protein>
<reference evidence="3" key="1">
    <citation type="submission" date="2024-05" db="EMBL/GenBank/DDBJ databases">
        <title>Planctomycetes of the genus Singulisphaera possess chitinolytic capabilities.</title>
        <authorList>
            <person name="Ivanova A."/>
        </authorList>
    </citation>
    <scope>NUCLEOTIDE SEQUENCE</scope>
    <source>
        <strain evidence="3">Ch08T</strain>
    </source>
</reference>
<keyword evidence="2" id="KW-0472">Membrane</keyword>
<feature type="region of interest" description="Disordered" evidence="1">
    <location>
        <begin position="140"/>
        <end position="161"/>
    </location>
</feature>